<protein>
    <recommendedName>
        <fullName evidence="2">BON domain-containing protein</fullName>
    </recommendedName>
</protein>
<dbReference type="RefSeq" id="WP_066095609.1">
    <property type="nucleotide sequence ID" value="NZ_CP017476.1"/>
</dbReference>
<dbReference type="Proteomes" id="UP000185680">
    <property type="component" value="Chromosome"/>
</dbReference>
<dbReference type="EMBL" id="LVWD01000041">
    <property type="protein sequence ID" value="OAD39632.1"/>
    <property type="molecule type" value="Genomic_DNA"/>
</dbReference>
<feature type="chain" id="PRO_5044549419" description="BON domain-containing protein" evidence="1">
    <location>
        <begin position="21"/>
        <end position="95"/>
    </location>
</feature>
<keyword evidence="1" id="KW-0732">Signal</keyword>
<dbReference type="STRING" id="1763535.LPB072_20265"/>
<accession>A0A162YRC4</accession>
<keyword evidence="5" id="KW-1185">Reference proteome</keyword>
<feature type="domain" description="BON" evidence="2">
    <location>
        <begin position="31"/>
        <end position="80"/>
    </location>
</feature>
<dbReference type="KEGG" id="hyl:LPB072_20265"/>
<reference evidence="4 5" key="1">
    <citation type="submission" date="2016-02" db="EMBL/GenBank/DDBJ databases">
        <title>Draft genome sequence of Hydrogenophaga sp. LPB0072.</title>
        <authorList>
            <person name="Shin S.-K."/>
            <person name="Yi H."/>
        </authorList>
    </citation>
    <scope>NUCLEOTIDE SEQUENCE [LARGE SCALE GENOMIC DNA]</scope>
    <source>
        <strain evidence="4 5">LPB0072</strain>
    </source>
</reference>
<evidence type="ECO:0000256" key="1">
    <source>
        <dbReference type="SAM" id="SignalP"/>
    </source>
</evidence>
<dbReference type="AlphaFoldDB" id="A0A162YRC4"/>
<organism evidence="3 6">
    <name type="scientific">Hydrogenophaga crassostreae</name>
    <dbReference type="NCBI Taxonomy" id="1763535"/>
    <lineage>
        <taxon>Bacteria</taxon>
        <taxon>Pseudomonadati</taxon>
        <taxon>Pseudomonadota</taxon>
        <taxon>Betaproteobacteria</taxon>
        <taxon>Burkholderiales</taxon>
        <taxon>Comamonadaceae</taxon>
        <taxon>Hydrogenophaga</taxon>
    </lineage>
</organism>
<evidence type="ECO:0000259" key="2">
    <source>
        <dbReference type="Pfam" id="PF04972"/>
    </source>
</evidence>
<evidence type="ECO:0000313" key="3">
    <source>
        <dbReference type="EMBL" id="AOW14803.1"/>
    </source>
</evidence>
<dbReference type="Gene3D" id="3.30.1340.30">
    <property type="match status" value="1"/>
</dbReference>
<dbReference type="Pfam" id="PF04972">
    <property type="entry name" value="BON"/>
    <property type="match status" value="1"/>
</dbReference>
<name>A0A162YRC4_9BURK</name>
<proteinExistence type="predicted"/>
<evidence type="ECO:0000313" key="5">
    <source>
        <dbReference type="Proteomes" id="UP000185657"/>
    </source>
</evidence>
<feature type="signal peptide" evidence="1">
    <location>
        <begin position="1"/>
        <end position="20"/>
    </location>
</feature>
<dbReference type="Proteomes" id="UP000185657">
    <property type="component" value="Unassembled WGS sequence"/>
</dbReference>
<gene>
    <name evidence="3" type="ORF">LPB072_20265</name>
    <name evidence="4" type="ORF">LPB72_20435</name>
</gene>
<evidence type="ECO:0000313" key="4">
    <source>
        <dbReference type="EMBL" id="OAD39632.1"/>
    </source>
</evidence>
<dbReference type="InterPro" id="IPR007055">
    <property type="entry name" value="BON_dom"/>
</dbReference>
<reference evidence="3 6" key="2">
    <citation type="submission" date="2016-10" db="EMBL/GenBank/DDBJ databases">
        <title>Hydorgenophaga sp. LPB0072 isolated from gastropod.</title>
        <authorList>
            <person name="Kim E."/>
            <person name="Yi H."/>
        </authorList>
    </citation>
    <scope>NUCLEOTIDE SEQUENCE [LARGE SCALE GENOMIC DNA]</scope>
    <source>
        <strain evidence="3 6">LPB0072</strain>
    </source>
</reference>
<sequence length="95" mass="9824">MKSPLAILVLAIGLAGAAHAQTATTEGVAAQQALQTAMGDKAKDLTVSVTNGVASLQGWAQQPSDVDQARYIVSKAPGITQAHSTQVHTWTTTNR</sequence>
<evidence type="ECO:0000313" key="6">
    <source>
        <dbReference type="Proteomes" id="UP000185680"/>
    </source>
</evidence>
<dbReference type="EMBL" id="CP017476">
    <property type="protein sequence ID" value="AOW14803.1"/>
    <property type="molecule type" value="Genomic_DNA"/>
</dbReference>